<dbReference type="Pfam" id="PF00128">
    <property type="entry name" value="Alpha-amylase"/>
    <property type="match status" value="1"/>
</dbReference>
<dbReference type="InterPro" id="IPR054174">
    <property type="entry name" value="Alpha-amylase-like_C"/>
</dbReference>
<comment type="caution">
    <text evidence="4">The sequence shown here is derived from an EMBL/GenBank/DDBJ whole genome shotgun (WGS) entry which is preliminary data.</text>
</comment>
<dbReference type="SUPFAM" id="SSF51445">
    <property type="entry name" value="(Trans)glycosidases"/>
    <property type="match status" value="1"/>
</dbReference>
<sequence>MRGRLWGTAMMTIVLSISTIFSTSSTYAEETRTIYDESIYEVFVDRYFNATNGNDYEVDTQNPAAFAGGDFIGMRDKMDYIVDLGFTTVAIGSVFSTETYDGSRITSYETIERHFGTAQELQQLIDTFKERHIRTMMDWRLNHVSSNHEWAIEHPEWVSEEQDGSITWDYTNEAFIVALTEAVQNMQSTYNAGAIRFTQMEDVPADVVSTLIATIREQTEDVQIVITSEKDVDADAVIRIGDIEQWGTMFQITGQSTAMLPQLIAPQTPATIAAVDTLETERITYKAAEQNAFPPTRIKVAMGALLTMPTVPLMTYGTEISMNGHDATTSHQIQNFKVEEEIIGYIQDVQKIRNQSAALRTGDFELLTNKDGFIVFKRWNNEEQWIVAINNTSETQRVQIPIDEIGDDKQLSGLFEKDIVRQDEDGYYSVVIDREIVELYQVKDDEGFNIAYMIMMALVYIIFLAFIWALLRRGKKRS</sequence>
<dbReference type="AlphaFoldDB" id="A0A1C0YJU4"/>
<organism evidence="4 5">
    <name type="scientific">Caryophanon tenue</name>
    <dbReference type="NCBI Taxonomy" id="33978"/>
    <lineage>
        <taxon>Bacteria</taxon>
        <taxon>Bacillati</taxon>
        <taxon>Bacillota</taxon>
        <taxon>Bacilli</taxon>
        <taxon>Bacillales</taxon>
        <taxon>Caryophanaceae</taxon>
        <taxon>Caryophanon</taxon>
    </lineage>
</organism>
<dbReference type="PANTHER" id="PTHR10357">
    <property type="entry name" value="ALPHA-AMYLASE FAMILY MEMBER"/>
    <property type="match status" value="1"/>
</dbReference>
<proteinExistence type="predicted"/>
<evidence type="ECO:0000313" key="5">
    <source>
        <dbReference type="Proteomes" id="UP000093199"/>
    </source>
</evidence>
<feature type="transmembrane region" description="Helical" evidence="1">
    <location>
        <begin position="450"/>
        <end position="471"/>
    </location>
</feature>
<protein>
    <recommendedName>
        <fullName evidence="3">Glycosyl hydrolase family 13 catalytic domain-containing protein</fullName>
    </recommendedName>
</protein>
<dbReference type="Proteomes" id="UP000093199">
    <property type="component" value="Unassembled WGS sequence"/>
</dbReference>
<keyword evidence="1" id="KW-0812">Transmembrane</keyword>
<dbReference type="Gene3D" id="2.60.40.1180">
    <property type="entry name" value="Golgi alpha-mannosidase II"/>
    <property type="match status" value="1"/>
</dbReference>
<keyword evidence="1" id="KW-1133">Transmembrane helix</keyword>
<dbReference type="EMBL" id="MASJ01000003">
    <property type="protein sequence ID" value="OCS87455.1"/>
    <property type="molecule type" value="Genomic_DNA"/>
</dbReference>
<keyword evidence="1" id="KW-0472">Membrane</keyword>
<keyword evidence="5" id="KW-1185">Reference proteome</keyword>
<dbReference type="Pfam" id="PF22026">
    <property type="entry name" value="Alpha-amylase_C_2"/>
    <property type="match status" value="1"/>
</dbReference>
<accession>A0A1C0YJU4</accession>
<dbReference type="SMART" id="SM00642">
    <property type="entry name" value="Aamy"/>
    <property type="match status" value="1"/>
</dbReference>
<feature type="signal peptide" evidence="2">
    <location>
        <begin position="1"/>
        <end position="28"/>
    </location>
</feature>
<dbReference type="GO" id="GO:0005975">
    <property type="term" value="P:carbohydrate metabolic process"/>
    <property type="evidence" value="ECO:0007669"/>
    <property type="project" value="InterPro"/>
</dbReference>
<evidence type="ECO:0000256" key="1">
    <source>
        <dbReference type="SAM" id="Phobius"/>
    </source>
</evidence>
<keyword evidence="2" id="KW-0732">Signal</keyword>
<dbReference type="InterPro" id="IPR017853">
    <property type="entry name" value="GH"/>
</dbReference>
<feature type="chain" id="PRO_5008649138" description="Glycosyl hydrolase family 13 catalytic domain-containing protein" evidence="2">
    <location>
        <begin position="29"/>
        <end position="478"/>
    </location>
</feature>
<reference evidence="4 5" key="1">
    <citation type="submission" date="2016-07" db="EMBL/GenBank/DDBJ databases">
        <title>Caryophanon tenue genome sequencing.</title>
        <authorList>
            <person name="Verma A."/>
            <person name="Pal Y."/>
            <person name="Krishnamurthi S."/>
        </authorList>
    </citation>
    <scope>NUCLEOTIDE SEQUENCE [LARGE SCALE GENOMIC DNA]</scope>
    <source>
        <strain evidence="4 5">DSM 14152</strain>
    </source>
</reference>
<dbReference type="STRING" id="33978.A6M13_09065"/>
<dbReference type="RefSeq" id="WP_066542960.1">
    <property type="nucleotide sequence ID" value="NZ_MASJ01000003.1"/>
</dbReference>
<feature type="domain" description="Glycosyl hydrolase family 13 catalytic" evidence="3">
    <location>
        <begin position="41"/>
        <end position="360"/>
    </location>
</feature>
<evidence type="ECO:0000256" key="2">
    <source>
        <dbReference type="SAM" id="SignalP"/>
    </source>
</evidence>
<dbReference type="InterPro" id="IPR013780">
    <property type="entry name" value="Glyco_hydro_b"/>
</dbReference>
<dbReference type="SUPFAM" id="SSF51011">
    <property type="entry name" value="Glycosyl hydrolase domain"/>
    <property type="match status" value="1"/>
</dbReference>
<name>A0A1C0YJU4_9BACL</name>
<dbReference type="OrthoDB" id="9805159at2"/>
<gene>
    <name evidence="4" type="ORF">A6M13_09065</name>
</gene>
<evidence type="ECO:0000313" key="4">
    <source>
        <dbReference type="EMBL" id="OCS87455.1"/>
    </source>
</evidence>
<dbReference type="InterPro" id="IPR006047">
    <property type="entry name" value="GH13_cat_dom"/>
</dbReference>
<evidence type="ECO:0000259" key="3">
    <source>
        <dbReference type="SMART" id="SM00642"/>
    </source>
</evidence>
<dbReference type="Gene3D" id="3.20.20.80">
    <property type="entry name" value="Glycosidases"/>
    <property type="match status" value="1"/>
</dbReference>